<feature type="transmembrane region" description="Helical" evidence="5">
    <location>
        <begin position="125"/>
        <end position="149"/>
    </location>
</feature>
<feature type="transmembrane region" description="Helical" evidence="5">
    <location>
        <begin position="210"/>
        <end position="230"/>
    </location>
</feature>
<evidence type="ECO:0000259" key="6">
    <source>
        <dbReference type="Pfam" id="PF04932"/>
    </source>
</evidence>
<dbReference type="PATRIC" id="fig|1280946.3.peg.674"/>
<dbReference type="STRING" id="1280946.HY29_09385"/>
<feature type="transmembrane region" description="Helical" evidence="5">
    <location>
        <begin position="394"/>
        <end position="410"/>
    </location>
</feature>
<feature type="transmembrane region" description="Helical" evidence="5">
    <location>
        <begin position="369"/>
        <end position="388"/>
    </location>
</feature>
<dbReference type="InterPro" id="IPR051533">
    <property type="entry name" value="WaaL-like"/>
</dbReference>
<proteinExistence type="predicted"/>
<evidence type="ECO:0000256" key="5">
    <source>
        <dbReference type="SAM" id="Phobius"/>
    </source>
</evidence>
<feature type="domain" description="O-antigen ligase-related" evidence="6">
    <location>
        <begin position="198"/>
        <end position="347"/>
    </location>
</feature>
<name>A0A062UI64_9PROT</name>
<comment type="caution">
    <text evidence="7">The sequence shown here is derived from an EMBL/GenBank/DDBJ whole genome shotgun (WGS) entry which is preliminary data.</text>
</comment>
<evidence type="ECO:0000256" key="1">
    <source>
        <dbReference type="ARBA" id="ARBA00004141"/>
    </source>
</evidence>
<feature type="transmembrane region" description="Helical" evidence="5">
    <location>
        <begin position="51"/>
        <end position="70"/>
    </location>
</feature>
<dbReference type="eggNOG" id="COG3307">
    <property type="taxonomic scope" value="Bacteria"/>
</dbReference>
<comment type="subcellular location">
    <subcellularLocation>
        <location evidence="1">Membrane</location>
        <topology evidence="1">Multi-pass membrane protein</topology>
    </subcellularLocation>
</comment>
<dbReference type="Proteomes" id="UP000027037">
    <property type="component" value="Unassembled WGS sequence"/>
</dbReference>
<dbReference type="EMBL" id="AWFF01000025">
    <property type="protein sequence ID" value="KCZ56254.1"/>
    <property type="molecule type" value="Genomic_DNA"/>
</dbReference>
<feature type="transmembrane region" description="Helical" evidence="5">
    <location>
        <begin position="91"/>
        <end position="113"/>
    </location>
</feature>
<dbReference type="Pfam" id="PF04932">
    <property type="entry name" value="Wzy_C"/>
    <property type="match status" value="1"/>
</dbReference>
<protein>
    <recommendedName>
        <fullName evidence="6">O-antigen ligase-related domain-containing protein</fullName>
    </recommendedName>
</protein>
<evidence type="ECO:0000256" key="4">
    <source>
        <dbReference type="ARBA" id="ARBA00023136"/>
    </source>
</evidence>
<dbReference type="GO" id="GO:0016020">
    <property type="term" value="C:membrane"/>
    <property type="evidence" value="ECO:0007669"/>
    <property type="project" value="UniProtKB-SubCell"/>
</dbReference>
<keyword evidence="8" id="KW-1185">Reference proteome</keyword>
<keyword evidence="4 5" id="KW-0472">Membrane</keyword>
<dbReference type="PANTHER" id="PTHR37422:SF13">
    <property type="entry name" value="LIPOPOLYSACCHARIDE BIOSYNTHESIS PROTEIN PA4999-RELATED"/>
    <property type="match status" value="1"/>
</dbReference>
<organism evidence="7 8">
    <name type="scientific">Hyphomonas beringensis</name>
    <dbReference type="NCBI Taxonomy" id="1280946"/>
    <lineage>
        <taxon>Bacteria</taxon>
        <taxon>Pseudomonadati</taxon>
        <taxon>Pseudomonadota</taxon>
        <taxon>Alphaproteobacteria</taxon>
        <taxon>Hyphomonadales</taxon>
        <taxon>Hyphomonadaceae</taxon>
        <taxon>Hyphomonas</taxon>
    </lineage>
</organism>
<feature type="transmembrane region" description="Helical" evidence="5">
    <location>
        <begin position="336"/>
        <end position="357"/>
    </location>
</feature>
<evidence type="ECO:0000256" key="2">
    <source>
        <dbReference type="ARBA" id="ARBA00022692"/>
    </source>
</evidence>
<reference evidence="7 8" key="1">
    <citation type="journal article" date="2014" name="Antonie Van Leeuwenhoek">
        <title>Hyphomonas beringensis sp. nov. and Hyphomonas chukchiensis sp. nov., isolated from surface seawater of the Bering Sea and Chukchi Sea.</title>
        <authorList>
            <person name="Li C."/>
            <person name="Lai Q."/>
            <person name="Li G."/>
            <person name="Dong C."/>
            <person name="Wang J."/>
            <person name="Liao Y."/>
            <person name="Shao Z."/>
        </authorList>
    </citation>
    <scope>NUCLEOTIDE SEQUENCE [LARGE SCALE GENOMIC DNA]</scope>
    <source>
        <strain evidence="7 8">25B14_1</strain>
    </source>
</reference>
<evidence type="ECO:0000313" key="7">
    <source>
        <dbReference type="EMBL" id="KCZ56254.1"/>
    </source>
</evidence>
<feature type="transmembrane region" description="Helical" evidence="5">
    <location>
        <begin position="237"/>
        <end position="261"/>
    </location>
</feature>
<accession>A0A062UI64</accession>
<keyword evidence="3 5" id="KW-1133">Transmembrane helix</keyword>
<dbReference type="PANTHER" id="PTHR37422">
    <property type="entry name" value="TEICHURONIC ACID BIOSYNTHESIS PROTEIN TUAE"/>
    <property type="match status" value="1"/>
</dbReference>
<dbReference type="InterPro" id="IPR007016">
    <property type="entry name" value="O-antigen_ligase-rel_domated"/>
</dbReference>
<dbReference type="AlphaFoldDB" id="A0A062UI64"/>
<feature type="transmembrane region" description="Helical" evidence="5">
    <location>
        <begin position="170"/>
        <end position="190"/>
    </location>
</feature>
<evidence type="ECO:0000313" key="8">
    <source>
        <dbReference type="Proteomes" id="UP000027037"/>
    </source>
</evidence>
<keyword evidence="2 5" id="KW-0812">Transmembrane</keyword>
<evidence type="ECO:0000256" key="3">
    <source>
        <dbReference type="ARBA" id="ARBA00022989"/>
    </source>
</evidence>
<gene>
    <name evidence="7" type="ORF">HY29_09385</name>
</gene>
<sequence>MRDMSYAPFLAAAYLLWPIMGLLGGQGYAPLLVLAAIPAIFVARPGAKPAWYLLSAMAFVVWAILSEYWSPASRGIATGNLLEGDFAVRSAGLRMALTLAFGTILIAGALRIANGRAQLSARLTLGAFALQGFLVILSVILGGQVLPLIYGDDPQRIGEGIQNIGRNANAFALVLPVLVAYLMVRPAMAWKGLACLVTLVSVVAFARIDASAAMIGAVLMLAAFAIVRLYPRNGLRALFLAVSGYVALAPLLIGGLIFGLAKAGISLPGSFQSRAWSWEVVIGKIQQAPVFGHGIEASKTWRETYADHPDWLAQLPDFWAQYPVVPGHPHNMALQIWGETGAVGAAFAALTIGLIGWRLPPATELRGDIGYAIAGMLAVATCLFSFSYSVWNEAFWASLVLAVGSIILLSRRERASL</sequence>